<comment type="catalytic activity">
    <reaction evidence="6">
        <text>a 2'-deoxyadenosine in DNA + S-adenosyl-L-methionine = an N(6)-methyl-2'-deoxyadenosine in DNA + S-adenosyl-L-homocysteine + H(+)</text>
        <dbReference type="Rhea" id="RHEA:15197"/>
        <dbReference type="Rhea" id="RHEA-COMP:12418"/>
        <dbReference type="Rhea" id="RHEA-COMP:12419"/>
        <dbReference type="ChEBI" id="CHEBI:15378"/>
        <dbReference type="ChEBI" id="CHEBI:57856"/>
        <dbReference type="ChEBI" id="CHEBI:59789"/>
        <dbReference type="ChEBI" id="CHEBI:90615"/>
        <dbReference type="ChEBI" id="CHEBI:90616"/>
        <dbReference type="EC" id="2.1.1.72"/>
    </reaction>
</comment>
<dbReference type="InterPro" id="IPR029063">
    <property type="entry name" value="SAM-dependent_MTases_sf"/>
</dbReference>
<dbReference type="GO" id="GO:1904047">
    <property type="term" value="F:S-adenosyl-L-methionine binding"/>
    <property type="evidence" value="ECO:0007669"/>
    <property type="project" value="TreeGrafter"/>
</dbReference>
<dbReference type="GO" id="GO:0009007">
    <property type="term" value="F:site-specific DNA-methyltransferase (adenine-specific) activity"/>
    <property type="evidence" value="ECO:0007669"/>
    <property type="project" value="UniProtKB-EC"/>
</dbReference>
<organism evidence="8 9">
    <name type="scientific">Candidatus Ornithomonoglobus merdipullorum</name>
    <dbReference type="NCBI Taxonomy" id="2840895"/>
    <lineage>
        <taxon>Bacteria</taxon>
        <taxon>Bacillati</taxon>
        <taxon>Bacillota</taxon>
        <taxon>Clostridia</taxon>
        <taxon>Candidatus Ornithomonoglobus</taxon>
    </lineage>
</organism>
<evidence type="ECO:0000256" key="1">
    <source>
        <dbReference type="ARBA" id="ARBA00006594"/>
    </source>
</evidence>
<evidence type="ECO:0000256" key="2">
    <source>
        <dbReference type="ARBA" id="ARBA00011900"/>
    </source>
</evidence>
<dbReference type="EMBL" id="DVNB01000002">
    <property type="protein sequence ID" value="HIU56178.1"/>
    <property type="molecule type" value="Genomic_DNA"/>
</dbReference>
<evidence type="ECO:0000256" key="6">
    <source>
        <dbReference type="ARBA" id="ARBA00047942"/>
    </source>
</evidence>
<evidence type="ECO:0000256" key="4">
    <source>
        <dbReference type="ARBA" id="ARBA00022679"/>
    </source>
</evidence>
<evidence type="ECO:0000313" key="8">
    <source>
        <dbReference type="EMBL" id="HIU56178.1"/>
    </source>
</evidence>
<dbReference type="Pfam" id="PF02086">
    <property type="entry name" value="MethyltransfD12"/>
    <property type="match status" value="1"/>
</dbReference>
<feature type="binding site" evidence="7">
    <location>
        <position position="7"/>
    </location>
    <ligand>
        <name>S-adenosyl-L-methionine</name>
        <dbReference type="ChEBI" id="CHEBI:59789"/>
    </ligand>
</feature>
<dbReference type="SUPFAM" id="SSF53335">
    <property type="entry name" value="S-adenosyl-L-methionine-dependent methyltransferases"/>
    <property type="match status" value="1"/>
</dbReference>
<proteinExistence type="inferred from homology"/>
<accession>A0A9D1M9V4</accession>
<dbReference type="InterPro" id="IPR012327">
    <property type="entry name" value="MeTrfase_D12"/>
</dbReference>
<name>A0A9D1M9V4_9FIRM</name>
<comment type="similarity">
    <text evidence="1">Belongs to the N(4)/N(6)-methyltransferase family.</text>
</comment>
<dbReference type="Gene3D" id="1.10.1020.10">
    <property type="entry name" value="Adenine-specific Methyltransferase, Domain 2"/>
    <property type="match status" value="1"/>
</dbReference>
<reference evidence="8" key="1">
    <citation type="submission" date="2020-10" db="EMBL/GenBank/DDBJ databases">
        <authorList>
            <person name="Gilroy R."/>
        </authorList>
    </citation>
    <scope>NUCLEOTIDE SEQUENCE</scope>
    <source>
        <strain evidence="8">USAMLcec3-3695</strain>
    </source>
</reference>
<dbReference type="InterPro" id="IPR023095">
    <property type="entry name" value="Ade_MeTrfase_dom_2"/>
</dbReference>
<comment type="caution">
    <text evidence="8">The sequence shown here is derived from an EMBL/GenBank/DDBJ whole genome shotgun (WGS) entry which is preliminary data.</text>
</comment>
<dbReference type="Proteomes" id="UP000824109">
    <property type="component" value="Unassembled WGS sequence"/>
</dbReference>
<evidence type="ECO:0000256" key="5">
    <source>
        <dbReference type="ARBA" id="ARBA00022691"/>
    </source>
</evidence>
<dbReference type="InterPro" id="IPR012263">
    <property type="entry name" value="M_m6A_EcoRV"/>
</dbReference>
<dbReference type="Gene3D" id="3.40.50.150">
    <property type="entry name" value="Vaccinia Virus protein VP39"/>
    <property type="match status" value="1"/>
</dbReference>
<dbReference type="PANTHER" id="PTHR30481:SF4">
    <property type="entry name" value="SITE-SPECIFIC DNA-METHYLTRANSFERASE (ADENINE-SPECIFIC)"/>
    <property type="match status" value="1"/>
</dbReference>
<evidence type="ECO:0000256" key="7">
    <source>
        <dbReference type="PIRSR" id="PIRSR000398-1"/>
    </source>
</evidence>
<dbReference type="EC" id="2.1.1.72" evidence="2"/>
<gene>
    <name evidence="8" type="ORF">IAA61_00025</name>
</gene>
<dbReference type="GO" id="GO:0009307">
    <property type="term" value="P:DNA restriction-modification system"/>
    <property type="evidence" value="ECO:0007669"/>
    <property type="project" value="InterPro"/>
</dbReference>
<feature type="binding site" evidence="7">
    <location>
        <position position="54"/>
    </location>
    <ligand>
        <name>S-adenosyl-L-methionine</name>
        <dbReference type="ChEBI" id="CHEBI:59789"/>
    </ligand>
</feature>
<keyword evidence="3 8" id="KW-0489">Methyltransferase</keyword>
<protein>
    <recommendedName>
        <fullName evidence="2">site-specific DNA-methyltransferase (adenine-specific)</fullName>
        <ecNumber evidence="2">2.1.1.72</ecNumber>
    </recommendedName>
</protein>
<evidence type="ECO:0000313" key="9">
    <source>
        <dbReference type="Proteomes" id="UP000824109"/>
    </source>
</evidence>
<feature type="binding site" evidence="7">
    <location>
        <position position="11"/>
    </location>
    <ligand>
        <name>S-adenosyl-L-methionine</name>
        <dbReference type="ChEBI" id="CHEBI:59789"/>
    </ligand>
</feature>
<dbReference type="PANTHER" id="PTHR30481">
    <property type="entry name" value="DNA ADENINE METHYLASE"/>
    <property type="match status" value="1"/>
</dbReference>
<dbReference type="GO" id="GO:0043565">
    <property type="term" value="F:sequence-specific DNA binding"/>
    <property type="evidence" value="ECO:0007669"/>
    <property type="project" value="TreeGrafter"/>
</dbReference>
<keyword evidence="5" id="KW-0949">S-adenosyl-L-methionine</keyword>
<keyword evidence="4" id="KW-0808">Transferase</keyword>
<dbReference type="PIRSF" id="PIRSF000398">
    <property type="entry name" value="M_m6A_EcoRV"/>
    <property type="match status" value="1"/>
</dbReference>
<reference evidence="8" key="2">
    <citation type="journal article" date="2021" name="PeerJ">
        <title>Extensive microbial diversity within the chicken gut microbiome revealed by metagenomics and culture.</title>
        <authorList>
            <person name="Gilroy R."/>
            <person name="Ravi A."/>
            <person name="Getino M."/>
            <person name="Pursley I."/>
            <person name="Horton D.L."/>
            <person name="Alikhan N.F."/>
            <person name="Baker D."/>
            <person name="Gharbi K."/>
            <person name="Hall N."/>
            <person name="Watson M."/>
            <person name="Adriaenssens E.M."/>
            <person name="Foster-Nyarko E."/>
            <person name="Jarju S."/>
            <person name="Secka A."/>
            <person name="Antonio M."/>
            <person name="Oren A."/>
            <person name="Chaudhuri R.R."/>
            <person name="La Ragione R."/>
            <person name="Hildebrand F."/>
            <person name="Pallen M.J."/>
        </authorList>
    </citation>
    <scope>NUCLEOTIDE SEQUENCE</scope>
    <source>
        <strain evidence="8">USAMLcec3-3695</strain>
    </source>
</reference>
<dbReference type="AlphaFoldDB" id="A0A9D1M9V4"/>
<evidence type="ECO:0000256" key="3">
    <source>
        <dbReference type="ARBA" id="ARBA00022603"/>
    </source>
</evidence>
<dbReference type="GO" id="GO:0006298">
    <property type="term" value="P:mismatch repair"/>
    <property type="evidence" value="ECO:0007669"/>
    <property type="project" value="TreeGrafter"/>
</dbReference>
<sequence length="250" mass="29497">MNSFISWVGGKKLLRKYIINEFPEDYKRYVEVFGGAGWVLFGLEYTGKIEIYNDKNSDLVNMFRCMKYHCMELQHELSLLLNSREQFYCFKEQLQCAGLTDIQRAARFYILIKHSFGAKAESFTAGKQPNIPDAVSAFSAISKRLSRVMIENRDYKDIVASYDKEDTLFYLDPPYYGSEHMYDERFSDNDHLDLCNILLDIKGKFILSYNDDPHIRELYRELNIIEVERQNNLSIGKDNKRYKELIIKNF</sequence>
<dbReference type="GO" id="GO:0032259">
    <property type="term" value="P:methylation"/>
    <property type="evidence" value="ECO:0007669"/>
    <property type="project" value="UniProtKB-KW"/>
</dbReference>
<dbReference type="PRINTS" id="PR00505">
    <property type="entry name" value="D12N6MTFRASE"/>
</dbReference>
<feature type="binding site" evidence="7">
    <location>
        <position position="172"/>
    </location>
    <ligand>
        <name>S-adenosyl-L-methionine</name>
        <dbReference type="ChEBI" id="CHEBI:59789"/>
    </ligand>
</feature>